<protein>
    <submittedName>
        <fullName evidence="1">Uncharacterized protein</fullName>
    </submittedName>
</protein>
<accession>A0ACC0WPH3</accession>
<keyword evidence="2" id="KW-1185">Reference proteome</keyword>
<comment type="caution">
    <text evidence="1">The sequence shown here is derived from an EMBL/GenBank/DDBJ whole genome shotgun (WGS) entry which is preliminary data.</text>
</comment>
<proteinExistence type="predicted"/>
<reference evidence="1 2" key="1">
    <citation type="journal article" date="2022" name="bioRxiv">
        <title>The genome of the oomycete Peronosclerospora sorghi, a cosmopolitan pathogen of maize and sorghum, is inflated with dispersed pseudogenes.</title>
        <authorList>
            <person name="Fletcher K."/>
            <person name="Martin F."/>
            <person name="Isakeit T."/>
            <person name="Cavanaugh K."/>
            <person name="Magill C."/>
            <person name="Michelmore R."/>
        </authorList>
    </citation>
    <scope>NUCLEOTIDE SEQUENCE [LARGE SCALE GENOMIC DNA]</scope>
    <source>
        <strain evidence="1">P6</strain>
    </source>
</reference>
<evidence type="ECO:0000313" key="1">
    <source>
        <dbReference type="EMBL" id="KAI9919993.1"/>
    </source>
</evidence>
<dbReference type="EMBL" id="CM047589">
    <property type="protein sequence ID" value="KAI9919993.1"/>
    <property type="molecule type" value="Genomic_DNA"/>
</dbReference>
<sequence>MNDLIFTGDFVCHAVGSDLEKLGKVGHNRAFLNRQDAEDGKRTKHRVRFHDVRCHVENVGVGAPASGRS</sequence>
<evidence type="ECO:0000313" key="2">
    <source>
        <dbReference type="Proteomes" id="UP001163321"/>
    </source>
</evidence>
<gene>
    <name evidence="1" type="ORF">PsorP6_015569</name>
</gene>
<name>A0ACC0WPH3_9STRA</name>
<dbReference type="Proteomes" id="UP001163321">
    <property type="component" value="Chromosome 10"/>
</dbReference>
<organism evidence="1 2">
    <name type="scientific">Peronosclerospora sorghi</name>
    <dbReference type="NCBI Taxonomy" id="230839"/>
    <lineage>
        <taxon>Eukaryota</taxon>
        <taxon>Sar</taxon>
        <taxon>Stramenopiles</taxon>
        <taxon>Oomycota</taxon>
        <taxon>Peronosporomycetes</taxon>
        <taxon>Peronosporales</taxon>
        <taxon>Peronosporaceae</taxon>
        <taxon>Peronosclerospora</taxon>
    </lineage>
</organism>